<dbReference type="AlphaFoldDB" id="A0AAN7Z6F5"/>
<evidence type="ECO:0000313" key="2">
    <source>
        <dbReference type="Proteomes" id="UP001305414"/>
    </source>
</evidence>
<protein>
    <submittedName>
        <fullName evidence="1">Uncharacterized protein</fullName>
    </submittedName>
</protein>
<sequence>MKLFFVSPATFAAPRDTVKPTTGPKKPMMEYPATGAMGWWPQEDFQIITYPAITGRQQDMRVMMRTLGMRMQMYPVNGIPSAQIAPRGNWKRMDWRGEYPNVETIRGPKPDTAPLTV</sequence>
<evidence type="ECO:0000313" key="1">
    <source>
        <dbReference type="EMBL" id="KAK5630247.1"/>
    </source>
</evidence>
<dbReference type="Proteomes" id="UP001305414">
    <property type="component" value="Unassembled WGS sequence"/>
</dbReference>
<reference evidence="1 2" key="1">
    <citation type="submission" date="2023-10" db="EMBL/GenBank/DDBJ databases">
        <title>Draft genome sequence of Xylaria bambusicola isolate GMP-LS, the root and basal stem rot pathogen of sugarcane in Indonesia.</title>
        <authorList>
            <person name="Selvaraj P."/>
            <person name="Muralishankar V."/>
            <person name="Muruganantham S."/>
            <person name="Sp S."/>
            <person name="Haryani S."/>
            <person name="Lau K.J.X."/>
            <person name="Naqvi N.I."/>
        </authorList>
    </citation>
    <scope>NUCLEOTIDE SEQUENCE [LARGE SCALE GENOMIC DNA]</scope>
    <source>
        <strain evidence="1">GMP-LS</strain>
    </source>
</reference>
<gene>
    <name evidence="1" type="ORF">RRF57_005962</name>
</gene>
<organism evidence="1 2">
    <name type="scientific">Xylaria bambusicola</name>
    <dbReference type="NCBI Taxonomy" id="326684"/>
    <lineage>
        <taxon>Eukaryota</taxon>
        <taxon>Fungi</taxon>
        <taxon>Dikarya</taxon>
        <taxon>Ascomycota</taxon>
        <taxon>Pezizomycotina</taxon>
        <taxon>Sordariomycetes</taxon>
        <taxon>Xylariomycetidae</taxon>
        <taxon>Xylariales</taxon>
        <taxon>Xylariaceae</taxon>
        <taxon>Xylaria</taxon>
    </lineage>
</organism>
<name>A0AAN7Z6F5_9PEZI</name>
<comment type="caution">
    <text evidence="1">The sequence shown here is derived from an EMBL/GenBank/DDBJ whole genome shotgun (WGS) entry which is preliminary data.</text>
</comment>
<dbReference type="EMBL" id="JAWHQM010000015">
    <property type="protein sequence ID" value="KAK5630247.1"/>
    <property type="molecule type" value="Genomic_DNA"/>
</dbReference>
<accession>A0AAN7Z6F5</accession>
<proteinExistence type="predicted"/>
<keyword evidence="2" id="KW-1185">Reference proteome</keyword>